<dbReference type="EMBL" id="JACVVK020000053">
    <property type="protein sequence ID" value="KAK7498113.1"/>
    <property type="molecule type" value="Genomic_DNA"/>
</dbReference>
<sequence length="71" mass="7327">MPAGSNTALYPGTGLGVTVLMSRPDSVRVGPRDPAGGRLTGGDKPPAPGEPDIHVWAGIRKTNKQKQPHCG</sequence>
<evidence type="ECO:0000256" key="1">
    <source>
        <dbReference type="SAM" id="MobiDB-lite"/>
    </source>
</evidence>
<gene>
    <name evidence="2" type="ORF">BaRGS_00010701</name>
</gene>
<evidence type="ECO:0000313" key="3">
    <source>
        <dbReference type="Proteomes" id="UP001519460"/>
    </source>
</evidence>
<accession>A0ABD0LFB0</accession>
<comment type="caution">
    <text evidence="2">The sequence shown here is derived from an EMBL/GenBank/DDBJ whole genome shotgun (WGS) entry which is preliminary data.</text>
</comment>
<protein>
    <submittedName>
        <fullName evidence="2">Uncharacterized protein</fullName>
    </submittedName>
</protein>
<organism evidence="2 3">
    <name type="scientific">Batillaria attramentaria</name>
    <dbReference type="NCBI Taxonomy" id="370345"/>
    <lineage>
        <taxon>Eukaryota</taxon>
        <taxon>Metazoa</taxon>
        <taxon>Spiralia</taxon>
        <taxon>Lophotrochozoa</taxon>
        <taxon>Mollusca</taxon>
        <taxon>Gastropoda</taxon>
        <taxon>Caenogastropoda</taxon>
        <taxon>Sorbeoconcha</taxon>
        <taxon>Cerithioidea</taxon>
        <taxon>Batillariidae</taxon>
        <taxon>Batillaria</taxon>
    </lineage>
</organism>
<reference evidence="2 3" key="1">
    <citation type="journal article" date="2023" name="Sci. Data">
        <title>Genome assembly of the Korean intertidal mud-creeper Batillaria attramentaria.</title>
        <authorList>
            <person name="Patra A.K."/>
            <person name="Ho P.T."/>
            <person name="Jun S."/>
            <person name="Lee S.J."/>
            <person name="Kim Y."/>
            <person name="Won Y.J."/>
        </authorList>
    </citation>
    <scope>NUCLEOTIDE SEQUENCE [LARGE SCALE GENOMIC DNA]</scope>
    <source>
        <strain evidence="2">Wonlab-2016</strain>
    </source>
</reference>
<keyword evidence="3" id="KW-1185">Reference proteome</keyword>
<feature type="region of interest" description="Disordered" evidence="1">
    <location>
        <begin position="24"/>
        <end position="53"/>
    </location>
</feature>
<evidence type="ECO:0000313" key="2">
    <source>
        <dbReference type="EMBL" id="KAK7498113.1"/>
    </source>
</evidence>
<name>A0ABD0LFB0_9CAEN</name>
<dbReference type="AlphaFoldDB" id="A0ABD0LFB0"/>
<dbReference type="Proteomes" id="UP001519460">
    <property type="component" value="Unassembled WGS sequence"/>
</dbReference>
<proteinExistence type="predicted"/>